<dbReference type="STRING" id="414048.SAMN04489864_104301"/>
<dbReference type="InterPro" id="IPR010982">
    <property type="entry name" value="Lambda_DNA-bd_dom_sf"/>
</dbReference>
<evidence type="ECO:0000313" key="2">
    <source>
        <dbReference type="EMBL" id="SFH05106.1"/>
    </source>
</evidence>
<name>A0A1I2WXF4_9SPHI</name>
<evidence type="ECO:0000313" key="3">
    <source>
        <dbReference type="Proteomes" id="UP000199666"/>
    </source>
</evidence>
<feature type="domain" description="HTH cro/C1-type" evidence="1">
    <location>
        <begin position="24"/>
        <end position="80"/>
    </location>
</feature>
<sequence length="126" mass="14277">MANKSEEILYREMSEIDYLLILHIKELRIKKGITQLQLSQKMKLADGFVSKVETLSERAKYSIRHLPLLAKVLGVEIKDVIPSKSATYDLVVLTLRKTNKINNDGSISVKKVVEVINIEPANQLES</sequence>
<organism evidence="2 3">
    <name type="scientific">Pedobacter insulae</name>
    <dbReference type="NCBI Taxonomy" id="414048"/>
    <lineage>
        <taxon>Bacteria</taxon>
        <taxon>Pseudomonadati</taxon>
        <taxon>Bacteroidota</taxon>
        <taxon>Sphingobacteriia</taxon>
        <taxon>Sphingobacteriales</taxon>
        <taxon>Sphingobacteriaceae</taxon>
        <taxon>Pedobacter</taxon>
    </lineage>
</organism>
<evidence type="ECO:0000259" key="1">
    <source>
        <dbReference type="PROSITE" id="PS50943"/>
    </source>
</evidence>
<dbReference type="PROSITE" id="PS50943">
    <property type="entry name" value="HTH_CROC1"/>
    <property type="match status" value="1"/>
</dbReference>
<dbReference type="Gene3D" id="1.10.260.40">
    <property type="entry name" value="lambda repressor-like DNA-binding domains"/>
    <property type="match status" value="1"/>
</dbReference>
<reference evidence="2 3" key="1">
    <citation type="submission" date="2016-10" db="EMBL/GenBank/DDBJ databases">
        <authorList>
            <person name="de Groot N.N."/>
        </authorList>
    </citation>
    <scope>NUCLEOTIDE SEQUENCE [LARGE SCALE GENOMIC DNA]</scope>
    <source>
        <strain evidence="2 3">DSM 18684</strain>
    </source>
</reference>
<keyword evidence="3" id="KW-1185">Reference proteome</keyword>
<gene>
    <name evidence="2" type="ORF">SAMN04489864_104301</name>
</gene>
<accession>A0A1I2WXF4</accession>
<dbReference type="Proteomes" id="UP000199666">
    <property type="component" value="Unassembled WGS sequence"/>
</dbReference>
<dbReference type="InterPro" id="IPR001387">
    <property type="entry name" value="Cro/C1-type_HTH"/>
</dbReference>
<dbReference type="GO" id="GO:0003677">
    <property type="term" value="F:DNA binding"/>
    <property type="evidence" value="ECO:0007669"/>
    <property type="project" value="InterPro"/>
</dbReference>
<proteinExistence type="predicted"/>
<dbReference type="Pfam" id="PF01381">
    <property type="entry name" value="HTH_3"/>
    <property type="match status" value="1"/>
</dbReference>
<dbReference type="RefSeq" id="WP_090993239.1">
    <property type="nucleotide sequence ID" value="NZ_FOPP01000004.1"/>
</dbReference>
<dbReference type="SUPFAM" id="SSF47413">
    <property type="entry name" value="lambda repressor-like DNA-binding domains"/>
    <property type="match status" value="1"/>
</dbReference>
<dbReference type="EMBL" id="FOPP01000004">
    <property type="protein sequence ID" value="SFH05106.1"/>
    <property type="molecule type" value="Genomic_DNA"/>
</dbReference>
<dbReference type="CDD" id="cd00093">
    <property type="entry name" value="HTH_XRE"/>
    <property type="match status" value="1"/>
</dbReference>
<dbReference type="AlphaFoldDB" id="A0A1I2WXF4"/>
<dbReference type="OrthoDB" id="1258472at2"/>
<protein>
    <submittedName>
        <fullName evidence="2">Helix-turn-helix</fullName>
    </submittedName>
</protein>
<dbReference type="SMART" id="SM00530">
    <property type="entry name" value="HTH_XRE"/>
    <property type="match status" value="1"/>
</dbReference>